<dbReference type="GeneID" id="6755849"/>
<protein>
    <recommendedName>
        <fullName evidence="4">Microtubule-associated protein 9</fullName>
    </recommendedName>
</protein>
<proteinExistence type="predicted"/>
<dbReference type="InterPro" id="IPR026106">
    <property type="entry name" value="MAP9"/>
</dbReference>
<feature type="compositionally biased region" description="Basic and acidic residues" evidence="1">
    <location>
        <begin position="283"/>
        <end position="302"/>
    </location>
</feature>
<feature type="compositionally biased region" description="Low complexity" evidence="1">
    <location>
        <begin position="327"/>
        <end position="341"/>
    </location>
</feature>
<feature type="compositionally biased region" description="Basic and acidic residues" evidence="1">
    <location>
        <begin position="26"/>
        <end position="44"/>
    </location>
</feature>
<feature type="compositionally biased region" description="Basic and acidic residues" evidence="1">
    <location>
        <begin position="702"/>
        <end position="726"/>
    </location>
</feature>
<feature type="compositionally biased region" description="Polar residues" evidence="1">
    <location>
        <begin position="14"/>
        <end position="24"/>
    </location>
</feature>
<feature type="region of interest" description="Disordered" evidence="1">
    <location>
        <begin position="702"/>
        <end position="758"/>
    </location>
</feature>
<dbReference type="OMA" id="NGRTINM"/>
<feature type="compositionally biased region" description="Low complexity" evidence="1">
    <location>
        <begin position="224"/>
        <end position="237"/>
    </location>
</feature>
<dbReference type="GO" id="GO:0090307">
    <property type="term" value="P:mitotic spindle assembly"/>
    <property type="evidence" value="ECO:0000318"/>
    <property type="project" value="GO_Central"/>
</dbReference>
<dbReference type="GO" id="GO:0000281">
    <property type="term" value="P:mitotic cytokinesis"/>
    <property type="evidence" value="ECO:0007669"/>
    <property type="project" value="InterPro"/>
</dbReference>
<dbReference type="CTD" id="6755849"/>
<reference evidence="2 3" key="1">
    <citation type="journal article" date="2008" name="Nature">
        <title>The Trichoplax genome and the nature of placozoans.</title>
        <authorList>
            <person name="Srivastava M."/>
            <person name="Begovic E."/>
            <person name="Chapman J."/>
            <person name="Putnam N.H."/>
            <person name="Hellsten U."/>
            <person name="Kawashima T."/>
            <person name="Kuo A."/>
            <person name="Mitros T."/>
            <person name="Salamov A."/>
            <person name="Carpenter M.L."/>
            <person name="Signorovitch A.Y."/>
            <person name="Moreno M.A."/>
            <person name="Kamm K."/>
            <person name="Grimwood J."/>
            <person name="Schmutz J."/>
            <person name="Shapiro H."/>
            <person name="Grigoriev I.V."/>
            <person name="Buss L.W."/>
            <person name="Schierwater B."/>
            <person name="Dellaporta S.L."/>
            <person name="Rokhsar D.S."/>
        </authorList>
    </citation>
    <scope>NUCLEOTIDE SEQUENCE [LARGE SCALE GENOMIC DNA]</scope>
    <source>
        <strain evidence="2 3">Grell-BS-1999</strain>
    </source>
</reference>
<feature type="region of interest" description="Disordered" evidence="1">
    <location>
        <begin position="1"/>
        <end position="365"/>
    </location>
</feature>
<evidence type="ECO:0000256" key="1">
    <source>
        <dbReference type="SAM" id="MobiDB-lite"/>
    </source>
</evidence>
<organism evidence="2 3">
    <name type="scientific">Trichoplax adhaerens</name>
    <name type="common">Trichoplax reptans</name>
    <dbReference type="NCBI Taxonomy" id="10228"/>
    <lineage>
        <taxon>Eukaryota</taxon>
        <taxon>Metazoa</taxon>
        <taxon>Placozoa</taxon>
        <taxon>Uniplacotomia</taxon>
        <taxon>Trichoplacea</taxon>
        <taxon>Trichoplacidae</taxon>
        <taxon>Trichoplax</taxon>
    </lineage>
</organism>
<dbReference type="EMBL" id="DS985248">
    <property type="protein sequence ID" value="EDV22945.1"/>
    <property type="molecule type" value="Genomic_DNA"/>
</dbReference>
<evidence type="ECO:0000313" key="3">
    <source>
        <dbReference type="Proteomes" id="UP000009022"/>
    </source>
</evidence>
<keyword evidence="3" id="KW-1185">Reference proteome</keyword>
<dbReference type="GO" id="GO:0008017">
    <property type="term" value="F:microtubule binding"/>
    <property type="evidence" value="ECO:0000318"/>
    <property type="project" value="GO_Central"/>
</dbReference>
<evidence type="ECO:0000313" key="2">
    <source>
        <dbReference type="EMBL" id="EDV22945.1"/>
    </source>
</evidence>
<evidence type="ECO:0008006" key="4">
    <source>
        <dbReference type="Google" id="ProtNLM"/>
    </source>
</evidence>
<feature type="compositionally biased region" description="Polar residues" evidence="1">
    <location>
        <begin position="347"/>
        <end position="361"/>
    </location>
</feature>
<dbReference type="GO" id="GO:1902412">
    <property type="term" value="P:regulation of mitotic cytokinesis"/>
    <property type="evidence" value="ECO:0000318"/>
    <property type="project" value="GO_Central"/>
</dbReference>
<name>B3S3C8_TRIAD</name>
<dbReference type="PANTHER" id="PTHR14739:SF9">
    <property type="entry name" value="MICROTUBULE-ASSOCIATED PROTEIN 9"/>
    <property type="match status" value="1"/>
</dbReference>
<dbReference type="HOGENOM" id="CLU_363047_0_0_1"/>
<feature type="compositionally biased region" description="Basic and acidic residues" evidence="1">
    <location>
        <begin position="126"/>
        <end position="136"/>
    </location>
</feature>
<feature type="compositionally biased region" description="Polar residues" evidence="1">
    <location>
        <begin position="86"/>
        <end position="99"/>
    </location>
</feature>
<dbReference type="GO" id="GO:0000235">
    <property type="term" value="C:astral microtubule"/>
    <property type="evidence" value="ECO:0000318"/>
    <property type="project" value="GO_Central"/>
</dbReference>
<accession>B3S3C8</accession>
<dbReference type="RefSeq" id="XP_002114811.1">
    <property type="nucleotide sequence ID" value="XM_002114775.1"/>
</dbReference>
<sequence>MEKFDSERRARRQASINSEVSPSLSPRDRSLFADASLEKKEEASKTGGSIRRTFGSIKESVGGLKDKVLGKSTEKHSLQRQHHISDLTSKGFQGSTSIHDLSESSGDDSDHHRKRNHSTYDNTTKASDRIRNERLGSRNLDIDSDDDQFMARRDRRKHATDKYDSDLTSTRKTNEKFNSRNRSSKLSSSNSIHDWKAEKKHDANDDDSILFPQSRNQKDKSQKNKASSQKSSLLNRSSSRESHSNRDLTDKLGLGRRNSKETKQGDWQSSPSPRRSSKSLFNSKDKDQLKSIDEPFKDESPRKRQLNKASKDPRVATDRRLKDRPKTATATSKPTSSALSPRKSRPISASSPRKGNKASINRSEDAFDFTTMKDSLDITNDDRSPRDVGPIDHYPFTTPINQTISQHDILQRTPSAAIRNSTEGHKTGTGQLLGVFEQIKAKRQENLLSMSQSGKDLLLKTQGSTGYFSNKSPRDIRTSDLANELAQTGQEYFSETARENRNNRSYPGSSTFMHEWRQKELQNDQFDGIDIYEEQYETSRAIRESVYEEWRKEKLLKEKKRLKAKLEGEKRKEAEERLKKEQQKAEAAKALVYWNEDKKNKLKAKQQEIKKINREKEEEELKKRRKKKDAEKYFRVWKEDKDVKIVEQHKKRLKEEKKKVREAEKAKKDKIKDSKVAFEAWSKKKDVLLQDQQKQKVKIERKKLKEEQQKREKKAKEASKAYDDWKSNVNYRPRKGSFTQASEREPWKPNSHTINPFKQNEQSFEIRVIY</sequence>
<dbReference type="InParanoid" id="B3S3C8"/>
<dbReference type="AlphaFoldDB" id="B3S3C8"/>
<feature type="compositionally biased region" description="Basic and acidic residues" evidence="1">
    <location>
        <begin position="309"/>
        <end position="326"/>
    </location>
</feature>
<feature type="compositionally biased region" description="Basic and acidic residues" evidence="1">
    <location>
        <begin position="64"/>
        <end position="77"/>
    </location>
</feature>
<feature type="compositionally biased region" description="Basic and acidic residues" evidence="1">
    <location>
        <begin position="193"/>
        <end position="203"/>
    </location>
</feature>
<gene>
    <name evidence="2" type="ORF">TRIADDRAFT_58672</name>
</gene>
<dbReference type="Proteomes" id="UP000009022">
    <property type="component" value="Unassembled WGS sequence"/>
</dbReference>
<feature type="compositionally biased region" description="Basic and acidic residues" evidence="1">
    <location>
        <begin position="238"/>
        <end position="250"/>
    </location>
</feature>
<dbReference type="KEGG" id="tad:TRIADDRAFT_58672"/>
<feature type="compositionally biased region" description="Low complexity" evidence="1">
    <location>
        <begin position="180"/>
        <end position="191"/>
    </location>
</feature>
<dbReference type="PANTHER" id="PTHR14739">
    <property type="entry name" value="MICROTUBULE-ASSOCIATED PROTEIN 9"/>
    <property type="match status" value="1"/>
</dbReference>